<reference evidence="7" key="1">
    <citation type="submission" date="2023-11" db="EMBL/GenBank/DDBJ databases">
        <authorList>
            <person name="De Vega J J."/>
            <person name="De Vega J J."/>
        </authorList>
    </citation>
    <scope>NUCLEOTIDE SEQUENCE</scope>
</reference>
<proteinExistence type="predicted"/>
<keyword evidence="4" id="KW-0175">Coiled coil</keyword>
<evidence type="ECO:0000256" key="5">
    <source>
        <dbReference type="SAM" id="MobiDB-lite"/>
    </source>
</evidence>
<evidence type="ECO:0000313" key="7">
    <source>
        <dbReference type="EMBL" id="CAK5262114.1"/>
    </source>
</evidence>
<evidence type="ECO:0000256" key="1">
    <source>
        <dbReference type="ARBA" id="ARBA00004123"/>
    </source>
</evidence>
<dbReference type="PANTHER" id="PTHR31001:SF56">
    <property type="entry name" value="ZN(2)-C6 FUNGAL-TYPE DOMAIN-CONTAINING PROTEIN"/>
    <property type="match status" value="1"/>
</dbReference>
<dbReference type="GO" id="GO:0006351">
    <property type="term" value="P:DNA-templated transcription"/>
    <property type="evidence" value="ECO:0007669"/>
    <property type="project" value="InterPro"/>
</dbReference>
<evidence type="ECO:0000256" key="2">
    <source>
        <dbReference type="ARBA" id="ARBA00022723"/>
    </source>
</evidence>
<dbReference type="CDD" id="cd00067">
    <property type="entry name" value="GAL4"/>
    <property type="match status" value="1"/>
</dbReference>
<feature type="domain" description="Zn(2)-C6 fungal-type" evidence="6">
    <location>
        <begin position="36"/>
        <end position="65"/>
    </location>
</feature>
<name>A0AAD2GU01_9AGAR</name>
<dbReference type="GO" id="GO:0008270">
    <property type="term" value="F:zinc ion binding"/>
    <property type="evidence" value="ECO:0007669"/>
    <property type="project" value="InterPro"/>
</dbReference>
<dbReference type="PANTHER" id="PTHR31001">
    <property type="entry name" value="UNCHARACTERIZED TRANSCRIPTIONAL REGULATORY PROTEIN"/>
    <property type="match status" value="1"/>
</dbReference>
<dbReference type="InterPro" id="IPR007219">
    <property type="entry name" value="XnlR_reg_dom"/>
</dbReference>
<comment type="subcellular location">
    <subcellularLocation>
        <location evidence="1">Nucleus</location>
    </subcellularLocation>
</comment>
<sequence>MPVDTTGKTTSRRQPRALTEEEQKDIEIKRLRGELSCAECRRLKLKCDKSVPCGSCVRRGCQSICPCGILSGGQGTRFILADTDQLHSKIAEMSQRIRQLEEALAILQASISSDRHPLLATDLLKIKFAAEAPAVSQPVDKESEEQGIDALGTLTFGDSGEVMYFGRSAGTETLLCAEDYDSDSEEEQTDSELPRSLSADIVDLDSAEFPCGQPNPEKHARLRTLLPPLKQAIEMCEGYLAHGALFFRPIKRDELLGTFMQSIYANTLDDPHSLATLFFIFAVASLLDMKLPPFSAEAERFYHGGKAALGLRAIYDAPRVDTVRAVGMMATYHSLAGKKYSRDSAWCLMSIASKVAQSIGLHRDCARWNMDPGTVQQRRRLFWDVFAADVSHARHSHVLGDLALMSIRVSQWAGHHRFLSPTLIVNIQKTKSLH</sequence>
<gene>
    <name evidence="7" type="ORF">MYCIT1_LOCUS590</name>
</gene>
<dbReference type="PROSITE" id="PS50048">
    <property type="entry name" value="ZN2_CY6_FUNGAL_2"/>
    <property type="match status" value="1"/>
</dbReference>
<dbReference type="InterPro" id="IPR001138">
    <property type="entry name" value="Zn2Cys6_DnaBD"/>
</dbReference>
<accession>A0AAD2GU01</accession>
<dbReference type="SMART" id="SM00066">
    <property type="entry name" value="GAL4"/>
    <property type="match status" value="1"/>
</dbReference>
<keyword evidence="8" id="KW-1185">Reference proteome</keyword>
<comment type="caution">
    <text evidence="7">The sequence shown here is derived from an EMBL/GenBank/DDBJ whole genome shotgun (WGS) entry which is preliminary data.</text>
</comment>
<evidence type="ECO:0000256" key="4">
    <source>
        <dbReference type="SAM" id="Coils"/>
    </source>
</evidence>
<keyword evidence="3" id="KW-0539">Nucleus</keyword>
<dbReference type="GO" id="GO:0005634">
    <property type="term" value="C:nucleus"/>
    <property type="evidence" value="ECO:0007669"/>
    <property type="project" value="UniProtKB-SubCell"/>
</dbReference>
<dbReference type="GO" id="GO:0003677">
    <property type="term" value="F:DNA binding"/>
    <property type="evidence" value="ECO:0007669"/>
    <property type="project" value="InterPro"/>
</dbReference>
<dbReference type="InterPro" id="IPR050613">
    <property type="entry name" value="Sec_Metabolite_Reg"/>
</dbReference>
<dbReference type="Proteomes" id="UP001295794">
    <property type="component" value="Unassembled WGS sequence"/>
</dbReference>
<evidence type="ECO:0000313" key="8">
    <source>
        <dbReference type="Proteomes" id="UP001295794"/>
    </source>
</evidence>
<dbReference type="PROSITE" id="PS00463">
    <property type="entry name" value="ZN2_CY6_FUNGAL_1"/>
    <property type="match status" value="1"/>
</dbReference>
<dbReference type="InterPro" id="IPR036864">
    <property type="entry name" value="Zn2-C6_fun-type_DNA-bd_sf"/>
</dbReference>
<keyword evidence="2" id="KW-0479">Metal-binding</keyword>
<feature type="coiled-coil region" evidence="4">
    <location>
        <begin position="83"/>
        <end position="110"/>
    </location>
</feature>
<feature type="region of interest" description="Disordered" evidence="5">
    <location>
        <begin position="1"/>
        <end position="21"/>
    </location>
</feature>
<protein>
    <recommendedName>
        <fullName evidence="6">Zn(2)-C6 fungal-type domain-containing protein</fullName>
    </recommendedName>
</protein>
<organism evidence="7 8">
    <name type="scientific">Mycena citricolor</name>
    <dbReference type="NCBI Taxonomy" id="2018698"/>
    <lineage>
        <taxon>Eukaryota</taxon>
        <taxon>Fungi</taxon>
        <taxon>Dikarya</taxon>
        <taxon>Basidiomycota</taxon>
        <taxon>Agaricomycotina</taxon>
        <taxon>Agaricomycetes</taxon>
        <taxon>Agaricomycetidae</taxon>
        <taxon>Agaricales</taxon>
        <taxon>Marasmiineae</taxon>
        <taxon>Mycenaceae</taxon>
        <taxon>Mycena</taxon>
    </lineage>
</organism>
<dbReference type="SUPFAM" id="SSF57701">
    <property type="entry name" value="Zn2/Cys6 DNA-binding domain"/>
    <property type="match status" value="1"/>
</dbReference>
<evidence type="ECO:0000256" key="3">
    <source>
        <dbReference type="ARBA" id="ARBA00023242"/>
    </source>
</evidence>
<dbReference type="Gene3D" id="4.10.240.10">
    <property type="entry name" value="Zn(2)-C6 fungal-type DNA-binding domain"/>
    <property type="match status" value="1"/>
</dbReference>
<dbReference type="GO" id="GO:0000981">
    <property type="term" value="F:DNA-binding transcription factor activity, RNA polymerase II-specific"/>
    <property type="evidence" value="ECO:0007669"/>
    <property type="project" value="InterPro"/>
</dbReference>
<dbReference type="EMBL" id="CAVNYO010000009">
    <property type="protein sequence ID" value="CAK5262114.1"/>
    <property type="molecule type" value="Genomic_DNA"/>
</dbReference>
<evidence type="ECO:0000259" key="6">
    <source>
        <dbReference type="PROSITE" id="PS50048"/>
    </source>
</evidence>
<dbReference type="AlphaFoldDB" id="A0AAD2GU01"/>
<dbReference type="CDD" id="cd12148">
    <property type="entry name" value="fungal_TF_MHR"/>
    <property type="match status" value="1"/>
</dbReference>
<dbReference type="Pfam" id="PF04082">
    <property type="entry name" value="Fungal_trans"/>
    <property type="match status" value="1"/>
</dbReference>